<dbReference type="Proteomes" id="UP000014629">
    <property type="component" value="Unassembled WGS sequence"/>
</dbReference>
<feature type="region of interest" description="Disordered" evidence="1">
    <location>
        <begin position="249"/>
        <end position="292"/>
    </location>
</feature>
<dbReference type="Pfam" id="PF14040">
    <property type="entry name" value="DNase_NucA_NucB"/>
    <property type="match status" value="1"/>
</dbReference>
<evidence type="ECO:0000259" key="2">
    <source>
        <dbReference type="Pfam" id="PF14040"/>
    </source>
</evidence>
<accession>S3ZP91</accession>
<gene>
    <name evidence="3" type="ORF">STRAU_6773</name>
</gene>
<feature type="domain" description="Deoxyribonuclease NucA/NucB" evidence="2">
    <location>
        <begin position="247"/>
        <end position="326"/>
    </location>
</feature>
<reference evidence="3 4" key="1">
    <citation type="submission" date="2013-02" db="EMBL/GenBank/DDBJ databases">
        <title>Draft Genome Sequence of Streptomyces aurantiacus, Which Produces Setomimycin.</title>
        <authorList>
            <person name="Gruening B.A."/>
            <person name="Praeg A."/>
            <person name="Erxleben A."/>
            <person name="Guenther S."/>
            <person name="Mueller M."/>
        </authorList>
    </citation>
    <scope>NUCLEOTIDE SEQUENCE [LARGE SCALE GENOMIC DNA]</scope>
    <source>
        <strain evidence="3 4">JA 4570</strain>
    </source>
</reference>
<evidence type="ECO:0000313" key="4">
    <source>
        <dbReference type="Proteomes" id="UP000014629"/>
    </source>
</evidence>
<comment type="caution">
    <text evidence="3">The sequence shown here is derived from an EMBL/GenBank/DDBJ whole genome shotgun (WGS) entry which is preliminary data.</text>
</comment>
<dbReference type="EMBL" id="AOPZ01000441">
    <property type="protein sequence ID" value="EPH40160.1"/>
    <property type="molecule type" value="Genomic_DNA"/>
</dbReference>
<dbReference type="PATRIC" id="fig|1286094.4.peg.6697"/>
<evidence type="ECO:0000256" key="1">
    <source>
        <dbReference type="SAM" id="MobiDB-lite"/>
    </source>
</evidence>
<dbReference type="OrthoDB" id="2751008at2"/>
<dbReference type="AlphaFoldDB" id="S3ZP91"/>
<sequence length="328" mass="35810">MTGSLLSVAQAAPAAESTIKVTVGEAVPQAASSQSAAAAVPCRSGQAIYTRYQSCIVVPATVTVRRNGRPVGSAKFTVTHKMTLKQKSLKWSESVKISKARLLGNARGIKVGLKVTCGSSKCKPTNKFPRGRSLGPEISGKVNYQDKVAKLKKDSASAKYLFTFTKAGYTPGGFNYRSVPFRCDDTFWTQPATSRTMRPGCVFHTYIPVLTTMQSLPEISKNIRRIQAGGGHYGRPGSGKPLHREANERTITDNRNKVCPPRQTPPRPGLSCDEYPFASTREGGTNVPADSRGTAWVPLQEQRQQGGRIQTFHKKQRIVHRDAFWVSV</sequence>
<dbReference type="InterPro" id="IPR029476">
    <property type="entry name" value="DNase_NucA_NucB"/>
</dbReference>
<keyword evidence="4" id="KW-1185">Reference proteome</keyword>
<protein>
    <recommendedName>
        <fullName evidence="2">Deoxyribonuclease NucA/NucB domain-containing protein</fullName>
    </recommendedName>
</protein>
<organism evidence="3 4">
    <name type="scientific">Streptomyces aurantiacus JA 4570</name>
    <dbReference type="NCBI Taxonomy" id="1286094"/>
    <lineage>
        <taxon>Bacteria</taxon>
        <taxon>Bacillati</taxon>
        <taxon>Actinomycetota</taxon>
        <taxon>Actinomycetes</taxon>
        <taxon>Kitasatosporales</taxon>
        <taxon>Streptomycetaceae</taxon>
        <taxon>Streptomyces</taxon>
        <taxon>Streptomyces aurantiacus group</taxon>
    </lineage>
</organism>
<evidence type="ECO:0000313" key="3">
    <source>
        <dbReference type="EMBL" id="EPH40160.1"/>
    </source>
</evidence>
<name>S3ZP91_9ACTN</name>
<dbReference type="RefSeq" id="WP_016644892.1">
    <property type="nucleotide sequence ID" value="NZ_AOPZ01000441.1"/>
</dbReference>
<proteinExistence type="predicted"/>